<reference evidence="1 2" key="1">
    <citation type="submission" date="2017-02" db="EMBL/GenBank/DDBJ databases">
        <authorList>
            <person name="Peterson S.W."/>
        </authorList>
    </citation>
    <scope>NUCLEOTIDE SEQUENCE [LARGE SCALE GENOMIC DNA]</scope>
    <source>
        <strain evidence="1 2">ATCC 43854</strain>
    </source>
</reference>
<proteinExistence type="predicted"/>
<protein>
    <submittedName>
        <fullName evidence="1">Uncharacterized protein</fullName>
    </submittedName>
</protein>
<accession>A0A1T4PNW2</accession>
<name>A0A1T4PNW2_9BACT</name>
<dbReference type="AlphaFoldDB" id="A0A1T4PNW2"/>
<dbReference type="Proteomes" id="UP000190449">
    <property type="component" value="Unassembled WGS sequence"/>
</dbReference>
<sequence>MPQNNADLGMTIQKCICEKYNLEPSYYAQSQFKANYNPEYREKVFPLINRIFQTLGSVPVLCTTLSDALNPNERYSPHNFLLSSGASLSIRTNKSNDKICPRVIGQGGINTFNDFFSDFANKSISDKQEIKEIVINHIHQMIPIFVDYLLQSDYTVWISDFDAGEFHILNQKNYVDWEYDRNNFSFTRNLAVWKESTTLKYDNISIAEIQIHKNRTFKFRFAMRGVMQFMRTLTQTTETFGMTAEKAICDVFGLEYPNNLKKRYAPDIQRELSPIVTEAFDHLPKPIM</sequence>
<gene>
    <name evidence="1" type="ORF">SAMN02745108_01994</name>
</gene>
<evidence type="ECO:0000313" key="2">
    <source>
        <dbReference type="Proteomes" id="UP000190449"/>
    </source>
</evidence>
<organism evidence="1 2">
    <name type="scientific">Fibrobacter intestinalis</name>
    <dbReference type="NCBI Taxonomy" id="28122"/>
    <lineage>
        <taxon>Bacteria</taxon>
        <taxon>Pseudomonadati</taxon>
        <taxon>Fibrobacterota</taxon>
        <taxon>Fibrobacteria</taxon>
        <taxon>Fibrobacterales</taxon>
        <taxon>Fibrobacteraceae</taxon>
        <taxon>Fibrobacter</taxon>
    </lineage>
</organism>
<dbReference type="RefSeq" id="WP_143394335.1">
    <property type="nucleotide sequence ID" value="NZ_FUWU01000036.1"/>
</dbReference>
<dbReference type="EMBL" id="FUWU01000036">
    <property type="protein sequence ID" value="SJZ93021.1"/>
    <property type="molecule type" value="Genomic_DNA"/>
</dbReference>
<evidence type="ECO:0000313" key="1">
    <source>
        <dbReference type="EMBL" id="SJZ93021.1"/>
    </source>
</evidence>